<dbReference type="Pfam" id="PF00672">
    <property type="entry name" value="HAMP"/>
    <property type="match status" value="1"/>
</dbReference>
<dbReference type="Pfam" id="PF02518">
    <property type="entry name" value="HATPase_c"/>
    <property type="match status" value="1"/>
</dbReference>
<feature type="domain" description="HAMP" evidence="13">
    <location>
        <begin position="181"/>
        <end position="236"/>
    </location>
</feature>
<dbReference type="InterPro" id="IPR004358">
    <property type="entry name" value="Sig_transdc_His_kin-like_C"/>
</dbReference>
<dbReference type="PANTHER" id="PTHR44936:SF10">
    <property type="entry name" value="SENSOR PROTEIN RSTB"/>
    <property type="match status" value="1"/>
</dbReference>
<dbReference type="Gene3D" id="3.30.565.10">
    <property type="entry name" value="Histidine kinase-like ATPase, C-terminal domain"/>
    <property type="match status" value="1"/>
</dbReference>
<keyword evidence="11" id="KW-0472">Membrane</keyword>
<feature type="coiled-coil region" evidence="10">
    <location>
        <begin position="264"/>
        <end position="291"/>
    </location>
</feature>
<keyword evidence="8 14" id="KW-0418">Kinase</keyword>
<gene>
    <name evidence="14" type="ORF">LZI70_16370</name>
</gene>
<dbReference type="CDD" id="cd06225">
    <property type="entry name" value="HAMP"/>
    <property type="match status" value="1"/>
</dbReference>
<keyword evidence="5" id="KW-0597">Phosphoprotein</keyword>
<evidence type="ECO:0000256" key="5">
    <source>
        <dbReference type="ARBA" id="ARBA00022553"/>
    </source>
</evidence>
<dbReference type="SUPFAM" id="SSF158472">
    <property type="entry name" value="HAMP domain-like"/>
    <property type="match status" value="1"/>
</dbReference>
<organism evidence="14 15">
    <name type="scientific">Vibrio pelagius</name>
    <dbReference type="NCBI Taxonomy" id="28169"/>
    <lineage>
        <taxon>Bacteria</taxon>
        <taxon>Pseudomonadati</taxon>
        <taxon>Pseudomonadota</taxon>
        <taxon>Gammaproteobacteria</taxon>
        <taxon>Vibrionales</taxon>
        <taxon>Vibrionaceae</taxon>
        <taxon>Vibrio</taxon>
    </lineage>
</organism>
<keyword evidence="15" id="KW-1185">Reference proteome</keyword>
<sequence length="467" mass="53681">MSLKYFRCPSFIEKRKDGLTFQLFAYLTIIIVSIFIFQGIAEKALMRALLKVPESVKSDMLDLAYQADILIEEGDMDELADWANAQDYYLFVLDKDKHPITHRHMHPHFEFKLRFLRDLDHQLDAQVNQPILGIPLKHGNLLVVQFPRYFHPAHTFSTYSSLMKVFIAFVILLLFSQILSRRLQQPLDRLREASRRLAQGDFSVEVVSELKSNTREFNELANDFDHMTQEIKSLGEKQRRLIRDVSHELRTPLARQNLVLHLLRNSVEDKSARLIDRLENETKEMNDLVGEILEYSRVENARYDANVTLMNVEHYCSMLVSEMQNDLRGEQTLVAHLSNQTPSVALDERLILRVVRNIVGNAIKYAGLKAHIVLTTYYCEETSDKRYTVISIEDNGPGIPDEQLSSVFSPFTRLESARDKKSGGYGLGLAIVKESMAVMNGHVKAENKLEGGLRISLMFPIQPETQL</sequence>
<comment type="catalytic activity">
    <reaction evidence="1">
        <text>ATP + protein L-histidine = ADP + protein N-phospho-L-histidine.</text>
        <dbReference type="EC" id="2.7.13.3"/>
    </reaction>
</comment>
<evidence type="ECO:0000313" key="14">
    <source>
        <dbReference type="EMBL" id="UTT86991.1"/>
    </source>
</evidence>
<dbReference type="EC" id="2.7.13.3" evidence="3"/>
<reference evidence="14" key="1">
    <citation type="submission" date="2022-01" db="EMBL/GenBank/DDBJ databases">
        <title>Alginate degradation mechanism of Vibrio pelagius WXL662.</title>
        <authorList>
            <person name="He X."/>
        </authorList>
    </citation>
    <scope>NUCLEOTIDE SEQUENCE</scope>
    <source>
        <strain evidence="14">WXL662</strain>
    </source>
</reference>
<dbReference type="PRINTS" id="PR00344">
    <property type="entry name" value="BCTRLSENSOR"/>
</dbReference>
<dbReference type="SMART" id="SM00387">
    <property type="entry name" value="HATPase_c"/>
    <property type="match status" value="1"/>
</dbReference>
<dbReference type="SUPFAM" id="SSF55874">
    <property type="entry name" value="ATPase domain of HSP90 chaperone/DNA topoisomerase II/histidine kinase"/>
    <property type="match status" value="1"/>
</dbReference>
<feature type="domain" description="Histidine kinase" evidence="12">
    <location>
        <begin position="244"/>
        <end position="463"/>
    </location>
</feature>
<evidence type="ECO:0000256" key="3">
    <source>
        <dbReference type="ARBA" id="ARBA00012438"/>
    </source>
</evidence>
<accession>A0ABY5G9V1</accession>
<dbReference type="InterPro" id="IPR038428">
    <property type="entry name" value="HK_sensor_dom_sf"/>
</dbReference>
<evidence type="ECO:0000256" key="9">
    <source>
        <dbReference type="ARBA" id="ARBA00022840"/>
    </source>
</evidence>
<dbReference type="SMART" id="SM00304">
    <property type="entry name" value="HAMP"/>
    <property type="match status" value="1"/>
</dbReference>
<evidence type="ECO:0000256" key="1">
    <source>
        <dbReference type="ARBA" id="ARBA00000085"/>
    </source>
</evidence>
<keyword evidence="11" id="KW-0812">Transmembrane</keyword>
<evidence type="ECO:0000313" key="15">
    <source>
        <dbReference type="Proteomes" id="UP001059120"/>
    </source>
</evidence>
<dbReference type="GO" id="GO:0016301">
    <property type="term" value="F:kinase activity"/>
    <property type="evidence" value="ECO:0007669"/>
    <property type="project" value="UniProtKB-KW"/>
</dbReference>
<dbReference type="Pfam" id="PF16750">
    <property type="entry name" value="HK_sensor"/>
    <property type="match status" value="1"/>
</dbReference>
<keyword evidence="9" id="KW-0067">ATP-binding</keyword>
<name>A0ABY5G9V1_VIBPE</name>
<dbReference type="CDD" id="cd00082">
    <property type="entry name" value="HisKA"/>
    <property type="match status" value="1"/>
</dbReference>
<dbReference type="Proteomes" id="UP001059120">
    <property type="component" value="Chromosome 2"/>
</dbReference>
<dbReference type="Pfam" id="PF00512">
    <property type="entry name" value="HisKA"/>
    <property type="match status" value="1"/>
</dbReference>
<dbReference type="InterPro" id="IPR050980">
    <property type="entry name" value="2C_sensor_his_kinase"/>
</dbReference>
<dbReference type="InterPro" id="IPR003594">
    <property type="entry name" value="HATPase_dom"/>
</dbReference>
<dbReference type="RefSeq" id="WP_255232719.1">
    <property type="nucleotide sequence ID" value="NZ_CP090615.1"/>
</dbReference>
<evidence type="ECO:0000256" key="6">
    <source>
        <dbReference type="ARBA" id="ARBA00022679"/>
    </source>
</evidence>
<dbReference type="Gene3D" id="3.30.450.170">
    <property type="entry name" value="Two-component histidine kinase, sensor domain"/>
    <property type="match status" value="1"/>
</dbReference>
<dbReference type="PROSITE" id="PS50109">
    <property type="entry name" value="HIS_KIN"/>
    <property type="match status" value="1"/>
</dbReference>
<keyword evidence="6" id="KW-0808">Transferase</keyword>
<keyword evidence="10" id="KW-0175">Coiled coil</keyword>
<evidence type="ECO:0000259" key="12">
    <source>
        <dbReference type="PROSITE" id="PS50109"/>
    </source>
</evidence>
<evidence type="ECO:0000256" key="7">
    <source>
        <dbReference type="ARBA" id="ARBA00022741"/>
    </source>
</evidence>
<keyword evidence="4" id="KW-1003">Cell membrane</keyword>
<evidence type="ECO:0000256" key="4">
    <source>
        <dbReference type="ARBA" id="ARBA00022475"/>
    </source>
</evidence>
<dbReference type="InterPro" id="IPR036097">
    <property type="entry name" value="HisK_dim/P_sf"/>
</dbReference>
<feature type="transmembrane region" description="Helical" evidence="11">
    <location>
        <begin position="21"/>
        <end position="41"/>
    </location>
</feature>
<evidence type="ECO:0000259" key="13">
    <source>
        <dbReference type="PROSITE" id="PS50885"/>
    </source>
</evidence>
<dbReference type="InterPro" id="IPR003661">
    <property type="entry name" value="HisK_dim/P_dom"/>
</dbReference>
<dbReference type="InterPro" id="IPR003660">
    <property type="entry name" value="HAMP_dom"/>
</dbReference>
<dbReference type="PROSITE" id="PS50885">
    <property type="entry name" value="HAMP"/>
    <property type="match status" value="1"/>
</dbReference>
<comment type="subcellular location">
    <subcellularLocation>
        <location evidence="2">Cell membrane</location>
        <topology evidence="2">Multi-pass membrane protein</topology>
    </subcellularLocation>
</comment>
<protein>
    <recommendedName>
        <fullName evidence="3">histidine kinase</fullName>
        <ecNumber evidence="3">2.7.13.3</ecNumber>
    </recommendedName>
</protein>
<dbReference type="SMART" id="SM00388">
    <property type="entry name" value="HisKA"/>
    <property type="match status" value="1"/>
</dbReference>
<dbReference type="EMBL" id="CP090615">
    <property type="protein sequence ID" value="UTT86991.1"/>
    <property type="molecule type" value="Genomic_DNA"/>
</dbReference>
<keyword evidence="11" id="KW-1133">Transmembrane helix</keyword>
<evidence type="ECO:0000256" key="10">
    <source>
        <dbReference type="SAM" id="Coils"/>
    </source>
</evidence>
<proteinExistence type="predicted"/>
<dbReference type="InterPro" id="IPR031930">
    <property type="entry name" value="HK_sensor"/>
</dbReference>
<evidence type="ECO:0000256" key="8">
    <source>
        <dbReference type="ARBA" id="ARBA00022777"/>
    </source>
</evidence>
<evidence type="ECO:0000256" key="2">
    <source>
        <dbReference type="ARBA" id="ARBA00004651"/>
    </source>
</evidence>
<dbReference type="InterPro" id="IPR036890">
    <property type="entry name" value="HATPase_C_sf"/>
</dbReference>
<dbReference type="Gene3D" id="1.10.287.130">
    <property type="match status" value="1"/>
</dbReference>
<dbReference type="InterPro" id="IPR005467">
    <property type="entry name" value="His_kinase_dom"/>
</dbReference>
<dbReference type="Gene3D" id="6.10.340.10">
    <property type="match status" value="1"/>
</dbReference>
<dbReference type="PANTHER" id="PTHR44936">
    <property type="entry name" value="SENSOR PROTEIN CREC"/>
    <property type="match status" value="1"/>
</dbReference>
<keyword evidence="7" id="KW-0547">Nucleotide-binding</keyword>
<dbReference type="SUPFAM" id="SSF47384">
    <property type="entry name" value="Homodimeric domain of signal transducing histidine kinase"/>
    <property type="match status" value="1"/>
</dbReference>
<evidence type="ECO:0000256" key="11">
    <source>
        <dbReference type="SAM" id="Phobius"/>
    </source>
</evidence>